<dbReference type="EMBL" id="JASPKZ010008874">
    <property type="protein sequence ID" value="KAJ9578525.1"/>
    <property type="molecule type" value="Genomic_DNA"/>
</dbReference>
<dbReference type="AlphaFoldDB" id="A0AAD7ZD76"/>
<evidence type="ECO:0000259" key="1">
    <source>
        <dbReference type="Pfam" id="PF14764"/>
    </source>
</evidence>
<feature type="domain" description="AP-5 complex subunit zeta-1 N-terminal TPR" evidence="2">
    <location>
        <begin position="13"/>
        <end position="191"/>
    </location>
</feature>
<dbReference type="PANTHER" id="PTHR46488">
    <property type="entry name" value="AP-5 COMPLEX SUBUNIT ZETA-1"/>
    <property type="match status" value="1"/>
</dbReference>
<evidence type="ECO:0000259" key="2">
    <source>
        <dbReference type="Pfam" id="PF25153"/>
    </source>
</evidence>
<dbReference type="Pfam" id="PF14764">
    <property type="entry name" value="SPG48"/>
    <property type="match status" value="1"/>
</dbReference>
<keyword evidence="5" id="KW-1185">Reference proteome</keyword>
<reference evidence="4" key="1">
    <citation type="journal article" date="2023" name="IScience">
        <title>Live-bearing cockroach genome reveals convergent evolutionary mechanisms linked to viviparity in insects and beyond.</title>
        <authorList>
            <person name="Fouks B."/>
            <person name="Harrison M.C."/>
            <person name="Mikhailova A.A."/>
            <person name="Marchal E."/>
            <person name="English S."/>
            <person name="Carruthers M."/>
            <person name="Jennings E.C."/>
            <person name="Chiamaka E.L."/>
            <person name="Frigard R.A."/>
            <person name="Pippel M."/>
            <person name="Attardo G.M."/>
            <person name="Benoit J.B."/>
            <person name="Bornberg-Bauer E."/>
            <person name="Tobe S.S."/>
        </authorList>
    </citation>
    <scope>NUCLEOTIDE SEQUENCE</scope>
    <source>
        <strain evidence="4">Stay&amp;Tobe</strain>
    </source>
</reference>
<accession>A0AAD7ZD76</accession>
<name>A0AAD7ZD76_DIPPU</name>
<protein>
    <submittedName>
        <fullName evidence="4">Uncharacterized protein</fullName>
    </submittedName>
</protein>
<dbReference type="PANTHER" id="PTHR46488:SF1">
    <property type="entry name" value="AP-5 COMPLEX SUBUNIT ZETA-1"/>
    <property type="match status" value="1"/>
</dbReference>
<dbReference type="InterPro" id="IPR055450">
    <property type="entry name" value="AP5Z1_ARM"/>
</dbReference>
<proteinExistence type="predicted"/>
<dbReference type="Pfam" id="PF25153">
    <property type="entry name" value="TPR_AP5Z1"/>
    <property type="match status" value="1"/>
</dbReference>
<organism evidence="4 5">
    <name type="scientific">Diploptera punctata</name>
    <name type="common">Pacific beetle cockroach</name>
    <dbReference type="NCBI Taxonomy" id="6984"/>
    <lineage>
        <taxon>Eukaryota</taxon>
        <taxon>Metazoa</taxon>
        <taxon>Ecdysozoa</taxon>
        <taxon>Arthropoda</taxon>
        <taxon>Hexapoda</taxon>
        <taxon>Insecta</taxon>
        <taxon>Pterygota</taxon>
        <taxon>Neoptera</taxon>
        <taxon>Polyneoptera</taxon>
        <taxon>Dictyoptera</taxon>
        <taxon>Blattodea</taxon>
        <taxon>Blaberoidea</taxon>
        <taxon>Blaberidae</taxon>
        <taxon>Diplopterinae</taxon>
        <taxon>Diploptera</taxon>
    </lineage>
</organism>
<dbReference type="InterPro" id="IPR028222">
    <property type="entry name" value="AP5Z1"/>
</dbReference>
<feature type="domain" description="AP-5 complex subunit zeta-1 C-terminal TPR" evidence="3">
    <location>
        <begin position="356"/>
        <end position="667"/>
    </location>
</feature>
<dbReference type="InterPro" id="IPR056857">
    <property type="entry name" value="TPR_AP5Z1_N"/>
</dbReference>
<dbReference type="SUPFAM" id="SSF48371">
    <property type="entry name" value="ARM repeat"/>
    <property type="match status" value="1"/>
</dbReference>
<dbReference type="InterPro" id="IPR056856">
    <property type="entry name" value="TPR_AP5Z1_C"/>
</dbReference>
<dbReference type="Proteomes" id="UP001233999">
    <property type="component" value="Unassembled WGS sequence"/>
</dbReference>
<dbReference type="GO" id="GO:0044599">
    <property type="term" value="C:AP-5 adaptor complex"/>
    <property type="evidence" value="ECO:0007669"/>
    <property type="project" value="InterPro"/>
</dbReference>
<gene>
    <name evidence="4" type="ORF">L9F63_005254</name>
</gene>
<evidence type="ECO:0000259" key="3">
    <source>
        <dbReference type="Pfam" id="PF25154"/>
    </source>
</evidence>
<sequence length="667" mass="75557">MEKSFDILVTFHAKGTSKKIKIMIFQVVEEICSNLESSIIETLTFSLNSSTTVELLNSILIGGFVNLLDEVAMEKLFSLLEGPVLTAEETGKLLQFSCEVGTRHHCVMSPSQISGINKLMITWLQTTQISSQSSSQIFNRSDSNLISEVDGSPAAETFTVLTLASTFSKCQIMNVQVFSVVRKWLAQSTPGSELQVVRDYVTIVVEQCFRPAHKEHDSSLQKAVLCEVLDILKQLVHLDPNQAPQLLQLVKRIQSNITEKFKSDHRDISILVKVLDFLLNFGTVTGYNPQHFCTNFFKDIVYRSYSSELAAFDIVTFILDYMSNESASQQQHQLIVKYFPNLLKLIACHPTSLVEEFIELIPFFVTPSTTVEVFHSLIDLPVLSATLCLHQAPAVLQLDQTANSTGPRWLSLLENVRSPEYRSVFNFIIRMESEKEYTFDRLGKYMDLVKELSSYPLVVTCSQIVPLLLDAFFRKVESNPDPQVVGILVPAMLHRLKFVFSVPEYSDVVFRNILQHFRIILKLCPELIFTAEKELIEFISVLDNSHKFTHLYMHTVWAIGEYASPTYSAICSHEHVVKYYEALECVVYETLTVFTTQENITVFKLLNISCATLAKLASRCQDLIPRVMLCLRKVGAHVSADLPNANKTDKKIVYDRVEELVSLLKNP</sequence>
<comment type="caution">
    <text evidence="4">The sequence shown here is derived from an EMBL/GenBank/DDBJ whole genome shotgun (WGS) entry which is preliminary data.</text>
</comment>
<evidence type="ECO:0000313" key="4">
    <source>
        <dbReference type="EMBL" id="KAJ9578525.1"/>
    </source>
</evidence>
<evidence type="ECO:0000313" key="5">
    <source>
        <dbReference type="Proteomes" id="UP001233999"/>
    </source>
</evidence>
<feature type="domain" description="AP-5 complex subunit zeta-1 ARM repeats" evidence="1">
    <location>
        <begin position="220"/>
        <end position="344"/>
    </location>
</feature>
<feature type="non-terminal residue" evidence="4">
    <location>
        <position position="1"/>
    </location>
</feature>
<reference evidence="4" key="2">
    <citation type="submission" date="2023-05" db="EMBL/GenBank/DDBJ databases">
        <authorList>
            <person name="Fouks B."/>
        </authorList>
    </citation>
    <scope>NUCLEOTIDE SEQUENCE</scope>
    <source>
        <strain evidence="4">Stay&amp;Tobe</strain>
        <tissue evidence="4">Testes</tissue>
    </source>
</reference>
<dbReference type="InterPro" id="IPR016024">
    <property type="entry name" value="ARM-type_fold"/>
</dbReference>
<dbReference type="Pfam" id="PF25154">
    <property type="entry name" value="TPR_AP5Z1_C"/>
    <property type="match status" value="1"/>
</dbReference>